<evidence type="ECO:0000313" key="1">
    <source>
        <dbReference type="EMBL" id="JAH32354.1"/>
    </source>
</evidence>
<reference evidence="1" key="2">
    <citation type="journal article" date="2015" name="Fish Shellfish Immunol.">
        <title>Early steps in the European eel (Anguilla anguilla)-Vibrio vulnificus interaction in the gills: Role of the RtxA13 toxin.</title>
        <authorList>
            <person name="Callol A."/>
            <person name="Pajuelo D."/>
            <person name="Ebbesson L."/>
            <person name="Teles M."/>
            <person name="MacKenzie S."/>
            <person name="Amaro C."/>
        </authorList>
    </citation>
    <scope>NUCLEOTIDE SEQUENCE</scope>
</reference>
<protein>
    <submittedName>
        <fullName evidence="1">Uncharacterized protein</fullName>
    </submittedName>
</protein>
<dbReference type="EMBL" id="GBXM01076223">
    <property type="protein sequence ID" value="JAH32354.1"/>
    <property type="molecule type" value="Transcribed_RNA"/>
</dbReference>
<sequence length="34" mass="4011">MLKTDTKEIGSMVLLQTPVILRGVKHWSRRQFQL</sequence>
<reference evidence="1" key="1">
    <citation type="submission" date="2014-11" db="EMBL/GenBank/DDBJ databases">
        <authorList>
            <person name="Amaro Gonzalez C."/>
        </authorList>
    </citation>
    <scope>NUCLEOTIDE SEQUENCE</scope>
</reference>
<accession>A0A0E9RT84</accession>
<dbReference type="AlphaFoldDB" id="A0A0E9RT84"/>
<organism evidence="1">
    <name type="scientific">Anguilla anguilla</name>
    <name type="common">European freshwater eel</name>
    <name type="synonym">Muraena anguilla</name>
    <dbReference type="NCBI Taxonomy" id="7936"/>
    <lineage>
        <taxon>Eukaryota</taxon>
        <taxon>Metazoa</taxon>
        <taxon>Chordata</taxon>
        <taxon>Craniata</taxon>
        <taxon>Vertebrata</taxon>
        <taxon>Euteleostomi</taxon>
        <taxon>Actinopterygii</taxon>
        <taxon>Neopterygii</taxon>
        <taxon>Teleostei</taxon>
        <taxon>Anguilliformes</taxon>
        <taxon>Anguillidae</taxon>
        <taxon>Anguilla</taxon>
    </lineage>
</organism>
<name>A0A0E9RT84_ANGAN</name>
<proteinExistence type="predicted"/>